<dbReference type="STRING" id="671065.MetMK1DRAFT_00000420"/>
<dbReference type="CDD" id="cd03801">
    <property type="entry name" value="GT4_PimA-like"/>
    <property type="match status" value="1"/>
</dbReference>
<evidence type="ECO:0000313" key="2">
    <source>
        <dbReference type="EMBL" id="EHP71233.1"/>
    </source>
</evidence>
<feature type="domain" description="Glycosyl transferase family 1" evidence="1">
    <location>
        <begin position="212"/>
        <end position="357"/>
    </location>
</feature>
<keyword evidence="3" id="KW-1185">Reference proteome</keyword>
<protein>
    <submittedName>
        <fullName evidence="2">Glycosyltransferase</fullName>
    </submittedName>
</protein>
<dbReference type="PANTHER" id="PTHR12526">
    <property type="entry name" value="GLYCOSYLTRANSFERASE"/>
    <property type="match status" value="1"/>
</dbReference>
<dbReference type="GO" id="GO:0016757">
    <property type="term" value="F:glycosyltransferase activity"/>
    <property type="evidence" value="ECO:0007669"/>
    <property type="project" value="InterPro"/>
</dbReference>
<dbReference type="OrthoDB" id="132546at2157"/>
<proteinExistence type="predicted"/>
<accession>H2C0H1</accession>
<dbReference type="HOGENOM" id="CLU_061950_0_0_2"/>
<dbReference type="Gene3D" id="3.40.50.2000">
    <property type="entry name" value="Glycogen Phosphorylase B"/>
    <property type="match status" value="2"/>
</dbReference>
<reference evidence="2 3" key="1">
    <citation type="submission" date="2012-01" db="EMBL/GenBank/DDBJ databases">
        <title>Improved High-Quality Draft sequence of Metallosphaera yellowstonensis MK1.</title>
        <authorList>
            <consortium name="US DOE Joint Genome Institute"/>
            <person name="Lucas S."/>
            <person name="Han J."/>
            <person name="Cheng J.-F."/>
            <person name="Goodwin L."/>
            <person name="Pitluck S."/>
            <person name="Peters L."/>
            <person name="Teshima H."/>
            <person name="Detter J.C."/>
            <person name="Han C."/>
            <person name="Tapia R."/>
            <person name="Land M."/>
            <person name="Hauser L."/>
            <person name="Kyrpides N."/>
            <person name="Kozubal M."/>
            <person name="Macur R.E."/>
            <person name="Jay Z."/>
            <person name="Inskeep W."/>
            <person name="Woyke T."/>
        </authorList>
    </citation>
    <scope>NUCLEOTIDE SEQUENCE [LARGE SCALE GENOMIC DNA]</scope>
    <source>
        <strain evidence="2 3">MK1</strain>
    </source>
</reference>
<dbReference type="Pfam" id="PF00534">
    <property type="entry name" value="Glycos_transf_1"/>
    <property type="match status" value="1"/>
</dbReference>
<evidence type="ECO:0000259" key="1">
    <source>
        <dbReference type="Pfam" id="PF00534"/>
    </source>
</evidence>
<dbReference type="InterPro" id="IPR001296">
    <property type="entry name" value="Glyco_trans_1"/>
</dbReference>
<name>H2C0H1_9CREN</name>
<dbReference type="eggNOG" id="arCOG01403">
    <property type="taxonomic scope" value="Archaea"/>
</dbReference>
<organism evidence="2 3">
    <name type="scientific">Metallosphaera yellowstonensis MK1</name>
    <dbReference type="NCBI Taxonomy" id="671065"/>
    <lineage>
        <taxon>Archaea</taxon>
        <taxon>Thermoproteota</taxon>
        <taxon>Thermoprotei</taxon>
        <taxon>Sulfolobales</taxon>
        <taxon>Sulfolobaceae</taxon>
        <taxon>Metallosphaera</taxon>
    </lineage>
</organism>
<dbReference type="AlphaFoldDB" id="H2C0H1"/>
<gene>
    <name evidence="2" type="ORF">MetMK1DRAFT_00000420</name>
</gene>
<evidence type="ECO:0000313" key="3">
    <source>
        <dbReference type="Proteomes" id="UP000003980"/>
    </source>
</evidence>
<dbReference type="SUPFAM" id="SSF53756">
    <property type="entry name" value="UDP-Glycosyltransferase/glycogen phosphorylase"/>
    <property type="match status" value="1"/>
</dbReference>
<keyword evidence="2" id="KW-0808">Transferase</keyword>
<dbReference type="Proteomes" id="UP000003980">
    <property type="component" value="Unassembled WGS sequence"/>
</dbReference>
<dbReference type="RefSeq" id="WP_009069323.1">
    <property type="nucleotide sequence ID" value="NZ_JH597755.1"/>
</dbReference>
<dbReference type="EMBL" id="JH597755">
    <property type="protein sequence ID" value="EHP71233.1"/>
    <property type="molecule type" value="Genomic_DNA"/>
</dbReference>
<sequence length="399" mass="45010">MKVSILTETPQRGTFATMLIVYQKLRELGIDSEIFTTFDSEYSVLPSPPRSRIFGMETVINGSYSYNVFDLISPKPKDSILHIANAWHGVIPVANSKNVKTVINIQYWWVTCYFNSMENPDCGCSGFKNISSCIARKRTGLRKLGSPGEAFYAMRKLKKIRENVSKADSIIAVSNIVRNVLVEHNFPEEKIKIININALSPFITYATYEPSDTFTFAYLSYPDEGKGIFQLLRAFHKALKLNPNIRLKVPGGTEEPRVVEEVKTMGLQGKVILTPRLNYEKYVKQVGEFLRDVDVVVVPTLVPDTWARVVTESMLAGRPVMVTKGNGGLVEQVTDGVDGFHVDVYDLEKFAKSIYEVSVIPRDQIRKMGVLARENISNKFNSERIMGDLVSLYRSLLEK</sequence>
<dbReference type="PANTHER" id="PTHR12526:SF630">
    <property type="entry name" value="GLYCOSYLTRANSFERASE"/>
    <property type="match status" value="1"/>
</dbReference>